<reference evidence="4 5" key="1">
    <citation type="submission" date="2018-12" db="EMBL/GenBank/DDBJ databases">
        <title>Mangrovimonas spongiae sp. nov., a novel member of the genus Mangrovimonas isolated from marine sponge.</title>
        <authorList>
            <person name="Zhuang L."/>
            <person name="Luo L."/>
        </authorList>
    </citation>
    <scope>NUCLEOTIDE SEQUENCE [LARGE SCALE GENOMIC DNA]</scope>
    <source>
        <strain evidence="4 5">HN-E26</strain>
    </source>
</reference>
<dbReference type="GO" id="GO:0000271">
    <property type="term" value="P:polysaccharide biosynthetic process"/>
    <property type="evidence" value="ECO:0007669"/>
    <property type="project" value="TreeGrafter"/>
</dbReference>
<accession>A0A428K0H5</accession>
<dbReference type="Gene3D" id="3.40.640.10">
    <property type="entry name" value="Type I PLP-dependent aspartate aminotransferase-like (Major domain)"/>
    <property type="match status" value="1"/>
</dbReference>
<dbReference type="AlphaFoldDB" id="A0A428K0H5"/>
<comment type="caution">
    <text evidence="4">The sequence shown here is derived from an EMBL/GenBank/DDBJ whole genome shotgun (WGS) entry which is preliminary data.</text>
</comment>
<name>A0A428K0H5_9FLAO</name>
<protein>
    <submittedName>
        <fullName evidence="4">DegT/DnrJ/EryC1/StrS family aminotransferase</fullName>
    </submittedName>
</protein>
<keyword evidence="4" id="KW-0808">Transferase</keyword>
<dbReference type="InterPro" id="IPR015421">
    <property type="entry name" value="PyrdxlP-dep_Trfase_major"/>
</dbReference>
<keyword evidence="5" id="KW-1185">Reference proteome</keyword>
<dbReference type="Pfam" id="PF01041">
    <property type="entry name" value="DegT_DnrJ_EryC1"/>
    <property type="match status" value="1"/>
</dbReference>
<dbReference type="GO" id="GO:0008483">
    <property type="term" value="F:transaminase activity"/>
    <property type="evidence" value="ECO:0007669"/>
    <property type="project" value="UniProtKB-KW"/>
</dbReference>
<dbReference type="GO" id="GO:0030170">
    <property type="term" value="F:pyridoxal phosphate binding"/>
    <property type="evidence" value="ECO:0007669"/>
    <property type="project" value="TreeGrafter"/>
</dbReference>
<organism evidence="4 5">
    <name type="scientific">Mangrovimonas spongiae</name>
    <dbReference type="NCBI Taxonomy" id="2494697"/>
    <lineage>
        <taxon>Bacteria</taxon>
        <taxon>Pseudomonadati</taxon>
        <taxon>Bacteroidota</taxon>
        <taxon>Flavobacteriia</taxon>
        <taxon>Flavobacteriales</taxon>
        <taxon>Flavobacteriaceae</taxon>
        <taxon>Mangrovimonas</taxon>
    </lineage>
</organism>
<dbReference type="InterPro" id="IPR015424">
    <property type="entry name" value="PyrdxlP-dep_Trfase"/>
</dbReference>
<keyword evidence="4" id="KW-0032">Aminotransferase</keyword>
<dbReference type="PANTHER" id="PTHR30244:SF42">
    <property type="entry name" value="UDP-2-ACETAMIDO-2-DEOXY-3-OXO-D-GLUCURONATE AMINOTRANSFERASE"/>
    <property type="match status" value="1"/>
</dbReference>
<dbReference type="Proteomes" id="UP000270620">
    <property type="component" value="Unassembled WGS sequence"/>
</dbReference>
<dbReference type="SUPFAM" id="SSF53383">
    <property type="entry name" value="PLP-dependent transferases"/>
    <property type="match status" value="1"/>
</dbReference>
<feature type="active site" description="Proton acceptor" evidence="1">
    <location>
        <position position="192"/>
    </location>
</feature>
<dbReference type="OrthoDB" id="9804264at2"/>
<evidence type="ECO:0000313" key="5">
    <source>
        <dbReference type="Proteomes" id="UP000270620"/>
    </source>
</evidence>
<evidence type="ECO:0000256" key="1">
    <source>
        <dbReference type="PIRSR" id="PIRSR000390-1"/>
    </source>
</evidence>
<evidence type="ECO:0000256" key="3">
    <source>
        <dbReference type="RuleBase" id="RU004508"/>
    </source>
</evidence>
<sequence length="377" mass="41574">MKKIQMVDLKGQYSGIKDVVNPAIQEVIDTATFINGPKVHEFQKNLENYLGVKHVIPCANGTDALQIAMMGLGLKPGDEVITADFTFAATVEVIALLGLTPVLVDVEPDTFNIDVDAIKKAITPNTKAIVPVHLFGQCANMEAIMEVAKAHNLYVIEDNAQAIGATYTYANGDKAKAGTIGDVSSTSFFPSKNLGCYGDGGAIFTNNDDLAHTIRGIVNHGMYKRYHHDVVGVNSRLDSIQAAVLDAKLVHLDTYNTSRRRAAHKYNEHFKDVSEITTPYECGAEDNHVYHQYTLKLSGVDRDALVQYLNDNNIPCGVYYPIPLHNQKAYQDSRYNEADFTVTNQLVKEVISLPMHTELDDEQIAFIANHIKTFING</sequence>
<dbReference type="Gene3D" id="3.90.1150.10">
    <property type="entry name" value="Aspartate Aminotransferase, domain 1"/>
    <property type="match status" value="1"/>
</dbReference>
<dbReference type="CDD" id="cd00616">
    <property type="entry name" value="AHBA_syn"/>
    <property type="match status" value="1"/>
</dbReference>
<dbReference type="RefSeq" id="WP_125467892.1">
    <property type="nucleotide sequence ID" value="NZ_RWBG01000003.1"/>
</dbReference>
<dbReference type="EMBL" id="RWBG01000003">
    <property type="protein sequence ID" value="RSK39868.1"/>
    <property type="molecule type" value="Genomic_DNA"/>
</dbReference>
<comment type="similarity">
    <text evidence="3">Belongs to the DegT/DnrJ/EryC1 family.</text>
</comment>
<dbReference type="PIRSF" id="PIRSF000390">
    <property type="entry name" value="PLP_StrS"/>
    <property type="match status" value="1"/>
</dbReference>
<keyword evidence="2 3" id="KW-0663">Pyridoxal phosphate</keyword>
<dbReference type="InterPro" id="IPR000653">
    <property type="entry name" value="DegT/StrS_aminotransferase"/>
</dbReference>
<proteinExistence type="inferred from homology"/>
<evidence type="ECO:0000313" key="4">
    <source>
        <dbReference type="EMBL" id="RSK39868.1"/>
    </source>
</evidence>
<dbReference type="PANTHER" id="PTHR30244">
    <property type="entry name" value="TRANSAMINASE"/>
    <property type="match status" value="1"/>
</dbReference>
<evidence type="ECO:0000256" key="2">
    <source>
        <dbReference type="PIRSR" id="PIRSR000390-2"/>
    </source>
</evidence>
<feature type="modified residue" description="N6-(pyridoxal phosphate)lysine" evidence="2">
    <location>
        <position position="192"/>
    </location>
</feature>
<gene>
    <name evidence="4" type="ORF">EJA19_08275</name>
</gene>
<dbReference type="InterPro" id="IPR015422">
    <property type="entry name" value="PyrdxlP-dep_Trfase_small"/>
</dbReference>